<gene>
    <name evidence="2" type="ORF">B0H17DRAFT_1133037</name>
</gene>
<protein>
    <submittedName>
        <fullName evidence="2">Uncharacterized protein</fullName>
    </submittedName>
</protein>
<accession>A0AAD7DJU4</accession>
<feature type="compositionally biased region" description="Polar residues" evidence="1">
    <location>
        <begin position="83"/>
        <end position="100"/>
    </location>
</feature>
<name>A0AAD7DJU4_MYCRO</name>
<evidence type="ECO:0000256" key="1">
    <source>
        <dbReference type="SAM" id="MobiDB-lite"/>
    </source>
</evidence>
<organism evidence="2 3">
    <name type="scientific">Mycena rosella</name>
    <name type="common">Pink bonnet</name>
    <name type="synonym">Agaricus rosellus</name>
    <dbReference type="NCBI Taxonomy" id="1033263"/>
    <lineage>
        <taxon>Eukaryota</taxon>
        <taxon>Fungi</taxon>
        <taxon>Dikarya</taxon>
        <taxon>Basidiomycota</taxon>
        <taxon>Agaricomycotina</taxon>
        <taxon>Agaricomycetes</taxon>
        <taxon>Agaricomycetidae</taxon>
        <taxon>Agaricales</taxon>
        <taxon>Marasmiineae</taxon>
        <taxon>Mycenaceae</taxon>
        <taxon>Mycena</taxon>
    </lineage>
</organism>
<sequence>MSKNSPGGSNGSRVASSRMCITLSTYETSSVLVVMMGFSITAERLSTEYTNQRGTYHESFGIKKYFIPTHTSSVHMRICGSVPGSTNQSSSHTVSQQSPYQMLPPRASSHTPEPLAFAKHVLRDVPTQDLFEFNHGRSPHTSHSVEVLRKSSPIRLFNVQHLVVIWASLLITLLDKVSGDS</sequence>
<dbReference type="AlphaFoldDB" id="A0AAD7DJU4"/>
<dbReference type="EMBL" id="JARKIE010000051">
    <property type="protein sequence ID" value="KAJ7692559.1"/>
    <property type="molecule type" value="Genomic_DNA"/>
</dbReference>
<feature type="region of interest" description="Disordered" evidence="1">
    <location>
        <begin position="83"/>
        <end position="110"/>
    </location>
</feature>
<comment type="caution">
    <text evidence="2">The sequence shown here is derived from an EMBL/GenBank/DDBJ whole genome shotgun (WGS) entry which is preliminary data.</text>
</comment>
<dbReference type="Proteomes" id="UP001221757">
    <property type="component" value="Unassembled WGS sequence"/>
</dbReference>
<reference evidence="2" key="1">
    <citation type="submission" date="2023-03" db="EMBL/GenBank/DDBJ databases">
        <title>Massive genome expansion in bonnet fungi (Mycena s.s.) driven by repeated elements and novel gene families across ecological guilds.</title>
        <authorList>
            <consortium name="Lawrence Berkeley National Laboratory"/>
            <person name="Harder C.B."/>
            <person name="Miyauchi S."/>
            <person name="Viragh M."/>
            <person name="Kuo A."/>
            <person name="Thoen E."/>
            <person name="Andreopoulos B."/>
            <person name="Lu D."/>
            <person name="Skrede I."/>
            <person name="Drula E."/>
            <person name="Henrissat B."/>
            <person name="Morin E."/>
            <person name="Kohler A."/>
            <person name="Barry K."/>
            <person name="LaButti K."/>
            <person name="Morin E."/>
            <person name="Salamov A."/>
            <person name="Lipzen A."/>
            <person name="Mereny Z."/>
            <person name="Hegedus B."/>
            <person name="Baldrian P."/>
            <person name="Stursova M."/>
            <person name="Weitz H."/>
            <person name="Taylor A."/>
            <person name="Grigoriev I.V."/>
            <person name="Nagy L.G."/>
            <person name="Martin F."/>
            <person name="Kauserud H."/>
        </authorList>
    </citation>
    <scope>NUCLEOTIDE SEQUENCE</scope>
    <source>
        <strain evidence="2">CBHHK067</strain>
    </source>
</reference>
<proteinExistence type="predicted"/>
<keyword evidence="3" id="KW-1185">Reference proteome</keyword>
<evidence type="ECO:0000313" key="3">
    <source>
        <dbReference type="Proteomes" id="UP001221757"/>
    </source>
</evidence>
<evidence type="ECO:0000313" key="2">
    <source>
        <dbReference type="EMBL" id="KAJ7692559.1"/>
    </source>
</evidence>